<reference evidence="1 2" key="1">
    <citation type="submission" date="2018-02" db="EMBL/GenBank/DDBJ databases">
        <title>Subsurface microbial communities from deep shales in Ohio and West Virginia, USA.</title>
        <authorList>
            <person name="Wrighton K."/>
        </authorList>
    </citation>
    <scope>NUCLEOTIDE SEQUENCE [LARGE SCALE GENOMIC DNA]</scope>
    <source>
        <strain evidence="1 2">OWC-DMM</strain>
    </source>
</reference>
<dbReference type="AlphaFoldDB" id="A0A2S6HCT4"/>
<evidence type="ECO:0000313" key="1">
    <source>
        <dbReference type="EMBL" id="PPK75287.1"/>
    </source>
</evidence>
<evidence type="ECO:0000313" key="2">
    <source>
        <dbReference type="Proteomes" id="UP000240010"/>
    </source>
</evidence>
<dbReference type="EMBL" id="PTIZ01000006">
    <property type="protein sequence ID" value="PPK75287.1"/>
    <property type="molecule type" value="Genomic_DNA"/>
</dbReference>
<sequence>MFSLKSTEDSFLHELCISRGNLGYGRNICIYTINDDVAIINGSQTAPTKTQKG</sequence>
<gene>
    <name evidence="1" type="ORF">B0F87_106135</name>
</gene>
<dbReference type="Proteomes" id="UP000240010">
    <property type="component" value="Unassembled WGS sequence"/>
</dbReference>
<proteinExistence type="predicted"/>
<protein>
    <submittedName>
        <fullName evidence="1">Uncharacterized protein</fullName>
    </submittedName>
</protein>
<name>A0A2S6HCT4_9GAMM</name>
<accession>A0A2S6HCT4</accession>
<comment type="caution">
    <text evidence="1">The sequence shown here is derived from an EMBL/GenBank/DDBJ whole genome shotgun (WGS) entry which is preliminary data.</text>
</comment>
<organism evidence="1 2">
    <name type="scientific">Methylobacter tundripaludum</name>
    <dbReference type="NCBI Taxonomy" id="173365"/>
    <lineage>
        <taxon>Bacteria</taxon>
        <taxon>Pseudomonadati</taxon>
        <taxon>Pseudomonadota</taxon>
        <taxon>Gammaproteobacteria</taxon>
        <taxon>Methylococcales</taxon>
        <taxon>Methylococcaceae</taxon>
        <taxon>Methylobacter</taxon>
    </lineage>
</organism>